<dbReference type="Proteomes" id="UP000234341">
    <property type="component" value="Unassembled WGS sequence"/>
</dbReference>
<feature type="domain" description="Porin" evidence="12">
    <location>
        <begin position="7"/>
        <end position="338"/>
    </location>
</feature>
<dbReference type="PANTHER" id="PTHR34501">
    <property type="entry name" value="PROTEIN YDDL-RELATED"/>
    <property type="match status" value="1"/>
</dbReference>
<evidence type="ECO:0000259" key="12">
    <source>
        <dbReference type="Pfam" id="PF13609"/>
    </source>
</evidence>
<evidence type="ECO:0000256" key="6">
    <source>
        <dbReference type="ARBA" id="ARBA00022729"/>
    </source>
</evidence>
<dbReference type="InterPro" id="IPR050298">
    <property type="entry name" value="Gram-neg_bact_OMP"/>
</dbReference>
<dbReference type="PANTHER" id="PTHR34501:SF9">
    <property type="entry name" value="MAJOR OUTER MEMBRANE PROTEIN P.IA"/>
    <property type="match status" value="1"/>
</dbReference>
<evidence type="ECO:0000256" key="10">
    <source>
        <dbReference type="ARBA" id="ARBA00023237"/>
    </source>
</evidence>
<comment type="caution">
    <text evidence="13">The sequence shown here is derived from an EMBL/GenBank/DDBJ whole genome shotgun (WGS) entry which is preliminary data.</text>
</comment>
<evidence type="ECO:0000256" key="9">
    <source>
        <dbReference type="ARBA" id="ARBA00023136"/>
    </source>
</evidence>
<dbReference type="RefSeq" id="WP_101684704.1">
    <property type="nucleotide sequence ID" value="NZ_PJRP01000019.1"/>
</dbReference>
<protein>
    <submittedName>
        <fullName evidence="13">Porin</fullName>
    </submittedName>
</protein>
<keyword evidence="8" id="KW-0626">Porin</keyword>
<feature type="signal peptide" evidence="11">
    <location>
        <begin position="1"/>
        <end position="20"/>
    </location>
</feature>
<reference evidence="13 14" key="1">
    <citation type="submission" date="2017-12" db="EMBL/GenBank/DDBJ databases">
        <title>Genome sequence of the active heterotrophic nitrifier-denitrifier, Cupriavidus pauculus UM1.</title>
        <authorList>
            <person name="Putonti C."/>
            <person name="Castignetti D."/>
        </authorList>
    </citation>
    <scope>NUCLEOTIDE SEQUENCE [LARGE SCALE GENOMIC DNA]</scope>
    <source>
        <strain evidence="13 14">UM1</strain>
    </source>
</reference>
<keyword evidence="9" id="KW-0472">Membrane</keyword>
<organism evidence="13 14">
    <name type="scientific">Cupriavidus pauculus</name>
    <dbReference type="NCBI Taxonomy" id="82633"/>
    <lineage>
        <taxon>Bacteria</taxon>
        <taxon>Pseudomonadati</taxon>
        <taxon>Pseudomonadota</taxon>
        <taxon>Betaproteobacteria</taxon>
        <taxon>Burkholderiales</taxon>
        <taxon>Burkholderiaceae</taxon>
        <taxon>Cupriavidus</taxon>
    </lineage>
</organism>
<dbReference type="EMBL" id="PJRP01000019">
    <property type="protein sequence ID" value="PLP97177.1"/>
    <property type="molecule type" value="Genomic_DNA"/>
</dbReference>
<evidence type="ECO:0000256" key="7">
    <source>
        <dbReference type="ARBA" id="ARBA00023065"/>
    </source>
</evidence>
<dbReference type="SUPFAM" id="SSF56935">
    <property type="entry name" value="Porins"/>
    <property type="match status" value="1"/>
</dbReference>
<proteinExistence type="predicted"/>
<evidence type="ECO:0000313" key="14">
    <source>
        <dbReference type="Proteomes" id="UP000234341"/>
    </source>
</evidence>
<feature type="chain" id="PRO_5014762577" evidence="11">
    <location>
        <begin position="21"/>
        <end position="385"/>
    </location>
</feature>
<dbReference type="Gene3D" id="2.40.160.10">
    <property type="entry name" value="Porin"/>
    <property type="match status" value="1"/>
</dbReference>
<dbReference type="CDD" id="cd00342">
    <property type="entry name" value="gram_neg_porins"/>
    <property type="match status" value="1"/>
</dbReference>
<keyword evidence="6 11" id="KW-0732">Signal</keyword>
<keyword evidence="3" id="KW-0813">Transport</keyword>
<evidence type="ECO:0000256" key="4">
    <source>
        <dbReference type="ARBA" id="ARBA00022452"/>
    </source>
</evidence>
<dbReference type="STRING" id="82633.GCA_000974605_01141"/>
<evidence type="ECO:0000256" key="5">
    <source>
        <dbReference type="ARBA" id="ARBA00022692"/>
    </source>
</evidence>
<evidence type="ECO:0000256" key="2">
    <source>
        <dbReference type="ARBA" id="ARBA00011233"/>
    </source>
</evidence>
<dbReference type="InterPro" id="IPR033900">
    <property type="entry name" value="Gram_neg_porin_domain"/>
</dbReference>
<dbReference type="Pfam" id="PF13609">
    <property type="entry name" value="Porin_4"/>
    <property type="match status" value="1"/>
</dbReference>
<dbReference type="GO" id="GO:0009279">
    <property type="term" value="C:cell outer membrane"/>
    <property type="evidence" value="ECO:0007669"/>
    <property type="project" value="UniProtKB-SubCell"/>
</dbReference>
<evidence type="ECO:0000256" key="1">
    <source>
        <dbReference type="ARBA" id="ARBA00004571"/>
    </source>
</evidence>
<sequence length="385" mass="41058">MKKTLFAAIAGALLAPAAWAQSSVTLYGVVTTSIQYVNHVQNTSNGVLAPGSGSAVFMNSSGIAQSRFGLRGVEELGGGLKSLFVLENQFNADDGKMGNGGLLFGRQAFVGLQNQWGKVTFGRQYTSAFLTMGSFTPVAYAPEFEPVVGIAGPNFRENNVVQYQGTFGPLTAMAHWSFGERAGTFAAGSAYGVGLSYANGPLGIAAAYDEVKTLNTAQAAGTSGSNDYGRDMRAMLGASYRLGQVKMVAGYRWGNSVAPATGTPTLLPHRDDMYWVGVNWDATAALRLSLAYYYDDIKSARIGGVTTNPKNPQQYLALADYSLSKRTDVFFAVNYARNASLNWDNISYLPNGQSVGYLPSTSQVYYKTPDASGQLGVSLGIRHIF</sequence>
<comment type="subcellular location">
    <subcellularLocation>
        <location evidence="1">Cell outer membrane</location>
        <topology evidence="1">Multi-pass membrane protein</topology>
    </subcellularLocation>
</comment>
<keyword evidence="5" id="KW-0812">Transmembrane</keyword>
<keyword evidence="4" id="KW-1134">Transmembrane beta strand</keyword>
<keyword evidence="10" id="KW-0998">Cell outer membrane</keyword>
<evidence type="ECO:0000256" key="11">
    <source>
        <dbReference type="SAM" id="SignalP"/>
    </source>
</evidence>
<dbReference type="InterPro" id="IPR023614">
    <property type="entry name" value="Porin_dom_sf"/>
</dbReference>
<dbReference type="OrthoDB" id="8951346at2"/>
<evidence type="ECO:0000313" key="13">
    <source>
        <dbReference type="EMBL" id="PLP97177.1"/>
    </source>
</evidence>
<evidence type="ECO:0000256" key="3">
    <source>
        <dbReference type="ARBA" id="ARBA00022448"/>
    </source>
</evidence>
<gene>
    <name evidence="13" type="ORF">CYJ10_28045</name>
</gene>
<accession>A0A2N5C4P2</accession>
<name>A0A2N5C4P2_9BURK</name>
<dbReference type="GO" id="GO:0015288">
    <property type="term" value="F:porin activity"/>
    <property type="evidence" value="ECO:0007669"/>
    <property type="project" value="UniProtKB-KW"/>
</dbReference>
<dbReference type="InterPro" id="IPR002299">
    <property type="entry name" value="Porin_Neis"/>
</dbReference>
<dbReference type="PRINTS" id="PR00184">
    <property type="entry name" value="NEISSPPORIN"/>
</dbReference>
<comment type="subunit">
    <text evidence="2">Homotrimer.</text>
</comment>
<keyword evidence="7" id="KW-0406">Ion transport</keyword>
<dbReference type="GO" id="GO:0006811">
    <property type="term" value="P:monoatomic ion transport"/>
    <property type="evidence" value="ECO:0007669"/>
    <property type="project" value="UniProtKB-KW"/>
</dbReference>
<dbReference type="AlphaFoldDB" id="A0A2N5C4P2"/>
<evidence type="ECO:0000256" key="8">
    <source>
        <dbReference type="ARBA" id="ARBA00023114"/>
    </source>
</evidence>
<dbReference type="GO" id="GO:0046930">
    <property type="term" value="C:pore complex"/>
    <property type="evidence" value="ECO:0007669"/>
    <property type="project" value="UniProtKB-KW"/>
</dbReference>